<feature type="domain" description="IPT/TIG" evidence="6">
    <location>
        <begin position="1766"/>
        <end position="1840"/>
    </location>
</feature>
<dbReference type="Proteomes" id="UP001595859">
    <property type="component" value="Unassembled WGS sequence"/>
</dbReference>
<keyword evidence="3" id="KW-0732">Signal</keyword>
<feature type="domain" description="Carbohydrate-binding module family 96" evidence="8">
    <location>
        <begin position="240"/>
        <end position="378"/>
    </location>
</feature>
<name>A0ABV9S2U6_9PSEU</name>
<dbReference type="SUPFAM" id="SSF49464">
    <property type="entry name" value="Carboxypeptidase regulatory domain-like"/>
    <property type="match status" value="1"/>
</dbReference>
<dbReference type="Gene3D" id="2.130.10.130">
    <property type="entry name" value="Integrin alpha, N-terminal"/>
    <property type="match status" value="1"/>
</dbReference>
<evidence type="ECO:0000256" key="1">
    <source>
        <dbReference type="ARBA" id="ARBA00004613"/>
    </source>
</evidence>
<dbReference type="NCBIfam" id="TIGR03696">
    <property type="entry name" value="Rhs_assc_core"/>
    <property type="match status" value="1"/>
</dbReference>
<feature type="region of interest" description="Disordered" evidence="5">
    <location>
        <begin position="1126"/>
        <end position="1162"/>
    </location>
</feature>
<evidence type="ECO:0000313" key="11">
    <source>
        <dbReference type="Proteomes" id="UP001595859"/>
    </source>
</evidence>
<dbReference type="Pfam" id="PF01833">
    <property type="entry name" value="TIG"/>
    <property type="match status" value="2"/>
</dbReference>
<evidence type="ECO:0000259" key="6">
    <source>
        <dbReference type="Pfam" id="PF01833"/>
    </source>
</evidence>
<keyword evidence="2" id="KW-0964">Secreted</keyword>
<dbReference type="InterPro" id="IPR055372">
    <property type="entry name" value="CBM96"/>
</dbReference>
<dbReference type="Pfam" id="PF24517">
    <property type="entry name" value="CBM96"/>
    <property type="match status" value="1"/>
</dbReference>
<dbReference type="SUPFAM" id="SSF81296">
    <property type="entry name" value="E set domains"/>
    <property type="match status" value="2"/>
</dbReference>
<dbReference type="Pfam" id="PF25023">
    <property type="entry name" value="TEN_YD-shell"/>
    <property type="match status" value="1"/>
</dbReference>
<dbReference type="NCBIfam" id="NF033679">
    <property type="entry name" value="DNRLRE_dom"/>
    <property type="match status" value="2"/>
</dbReference>
<dbReference type="PANTHER" id="PTHR32305">
    <property type="match status" value="1"/>
</dbReference>
<dbReference type="InterPro" id="IPR008969">
    <property type="entry name" value="CarboxyPept-like_regulatory"/>
</dbReference>
<organism evidence="10 11">
    <name type="scientific">Actinophytocola glycyrrhizae</name>
    <dbReference type="NCBI Taxonomy" id="2044873"/>
    <lineage>
        <taxon>Bacteria</taxon>
        <taxon>Bacillati</taxon>
        <taxon>Actinomycetota</taxon>
        <taxon>Actinomycetes</taxon>
        <taxon>Pseudonocardiales</taxon>
        <taxon>Pseudonocardiaceae</taxon>
    </lineage>
</organism>
<evidence type="ECO:0000259" key="7">
    <source>
        <dbReference type="Pfam" id="PF20148"/>
    </source>
</evidence>
<dbReference type="Gene3D" id="2.60.120.970">
    <property type="match status" value="1"/>
</dbReference>
<dbReference type="InterPro" id="IPR013783">
    <property type="entry name" value="Ig-like_fold"/>
</dbReference>
<dbReference type="InterPro" id="IPR013517">
    <property type="entry name" value="FG-GAP"/>
</dbReference>
<dbReference type="Pfam" id="PF20148">
    <property type="entry name" value="DUF6531"/>
    <property type="match status" value="1"/>
</dbReference>
<dbReference type="NCBIfam" id="TIGR01643">
    <property type="entry name" value="YD_repeat_2x"/>
    <property type="match status" value="3"/>
</dbReference>
<accession>A0ABV9S2U6</accession>
<feature type="domain" description="DUF6531" evidence="7">
    <location>
        <begin position="2839"/>
        <end position="2890"/>
    </location>
</feature>
<dbReference type="InterPro" id="IPR056823">
    <property type="entry name" value="TEN-like_YD-shell"/>
</dbReference>
<dbReference type="InterPro" id="IPR045351">
    <property type="entry name" value="DUF6531"/>
</dbReference>
<proteinExistence type="predicted"/>
<dbReference type="Pfam" id="PF05593">
    <property type="entry name" value="RHS_repeat"/>
    <property type="match status" value="3"/>
</dbReference>
<keyword evidence="4" id="KW-0677">Repeat</keyword>
<evidence type="ECO:0000256" key="3">
    <source>
        <dbReference type="ARBA" id="ARBA00022729"/>
    </source>
</evidence>
<dbReference type="Gene3D" id="2.60.40.10">
    <property type="entry name" value="Immunoglobulins"/>
    <property type="match status" value="2"/>
</dbReference>
<dbReference type="InterPro" id="IPR050708">
    <property type="entry name" value="T6SS_VgrG/RHS"/>
</dbReference>
<dbReference type="PANTHER" id="PTHR32305:SF15">
    <property type="entry name" value="PROTEIN RHSA-RELATED"/>
    <property type="match status" value="1"/>
</dbReference>
<evidence type="ECO:0000256" key="4">
    <source>
        <dbReference type="ARBA" id="ARBA00022737"/>
    </source>
</evidence>
<evidence type="ECO:0000313" key="10">
    <source>
        <dbReference type="EMBL" id="MFC4853959.1"/>
    </source>
</evidence>
<keyword evidence="11" id="KW-1185">Reference proteome</keyword>
<evidence type="ECO:0000256" key="5">
    <source>
        <dbReference type="SAM" id="MobiDB-lite"/>
    </source>
</evidence>
<protein>
    <submittedName>
        <fullName evidence="10">DNRLRE domain-containing protein</fullName>
    </submittedName>
</protein>
<evidence type="ECO:0000259" key="9">
    <source>
        <dbReference type="Pfam" id="PF25023"/>
    </source>
</evidence>
<feature type="region of interest" description="Disordered" evidence="5">
    <location>
        <begin position="2497"/>
        <end position="2544"/>
    </location>
</feature>
<dbReference type="Gene3D" id="2.180.10.10">
    <property type="entry name" value="RHS repeat-associated core"/>
    <property type="match status" value="3"/>
</dbReference>
<dbReference type="Pfam" id="PF13517">
    <property type="entry name" value="FG-GAP_3"/>
    <property type="match status" value="3"/>
</dbReference>
<dbReference type="InterPro" id="IPR031325">
    <property type="entry name" value="RHS_repeat"/>
</dbReference>
<dbReference type="InterPro" id="IPR006530">
    <property type="entry name" value="YD"/>
</dbReference>
<dbReference type="EMBL" id="JBHSIS010000005">
    <property type="protein sequence ID" value="MFC4853959.1"/>
    <property type="molecule type" value="Genomic_DNA"/>
</dbReference>
<dbReference type="RefSeq" id="WP_378055922.1">
    <property type="nucleotide sequence ID" value="NZ_JBHSIS010000005.1"/>
</dbReference>
<comment type="subcellular location">
    <subcellularLocation>
        <location evidence="1">Secreted</location>
    </subcellularLocation>
</comment>
<feature type="domain" description="IPT/TIG" evidence="6">
    <location>
        <begin position="1684"/>
        <end position="1758"/>
    </location>
</feature>
<sequence>MRVRELVERRDAAMRVFEMSDGGLEAELFTQPRHFRDHDGDWQPIDVTVREDSADGYVLGNDTNAFASAFGDRTDRLTRFAMAGTSVELGLQTSSRRITPLADGNTVTYQDAFPGADLRYQVTPDSLKEEILLAAPPKDPTYRFSLRLDGVTAEPQPDGSIAFFGDDGPPLYTMPAPFMVDSSADRRRARSDRVAQTVEQHGDTITVTVRADRTWLSAPERAYPVVIDPTIIIDPTATGGQDAQVWSDTPTTNFGARYELSVGTDPFGVAMSLLKFDLSVVPAGSSLTSASLRMYYDNELHNGATNVTMETRRITAAWAENSVTWSSFNRAYAAAQGSTVKQANVTNTWSEWDVRAIAQSWVSGSAPNHGLAVRSTNETLENGGAVYQAAEFDYNGDTEVFPKLILTFGRPGAGLQPITKTYATGAELVWTPYANPDPADPNDDIVEYQVHRSVSQVFTPSASTLVTAVGGGATRFVDTTATPTPSGRPDLEWNAFHYLVAVKTRSGELIPSVTRMTRTPMAGQVRQIFSAAADTTLSANQPTTNLNALTGQRWLMVGNNSTTFGRTRAVMAFNGLSAVPAGTTVVDADLSIWGFYANPPDGSAAILDGHPLTRGFVENQATWSRASTATAWTAAGGDLAARADFVSDVTSRPTWHIWENASMVQGWVNNPATNLGFAVKLRDETVASQRVLFNSDEATEVLLRPRLAVSYNGAPPTPPAAPIVSSADYPADGQPHGAPGQAGAFTFRPGNGFAISKYVYQLDSDPSPTEVAGTGQVTVNLTPAASGTRRLTVRTLTANGVSSPATTYTFVVAEPSHYRNTKTDVNGDGRDDAIAFARGEDGSVRVALSDGTGFADPSVLGHEDFATDTTIPLTGDVNGDGRADLVSFTRGTEADVLVALSTGTGFATEVLTWHDNLAAGTAIPLLGDFDGDGRDDVASATRGDDGAVHVALSTGDGFAAATEWRAGFALGTAMPAVGDVNGDQKDDLVAFTGGEAADVLVALSSGSGFAATSTWHDNFAPDANRAGVGDTDGDGRADVVSFGNGQVSVATSTGAGFGAARQWHASFAPDALPGLGDFTGDGKFDVVAFTRGDSATATVAVSDGATFGAATEWHGDLAPGERVPRPSLFAAGPGTPAPTPPARPTVSSSDYPADGQPHGGPGMPGSFVLAPGDDVPIGRFTYQLDTELPVTVPATGETTVTIAPASAGERTLTVRTFTPGGLASEPATHTFLVAEPPRPPAAPQVSSSDYPADGQPHGQPGQAGSFTFAPDDDAPVTGYRWQLDDGTPADVAGTGEVQIYATPATPGQHTLTVRALGTDNLVSVPATYRFVVADAPGSPGAPLVTSLDYPSGGAPHGAPGQEGTFTFRPTGSNAIAGYRWQLNGGPSTDVPATGKTTVRITPTTSGTQTLSLRTFTSAGLVSAVTTYVFEVAEATPPDAPTVSSVDYPADGQPHGGAGQAGMFTLRPNGTTPVSGYRWRLNNGQATDVPGTGETQVSITPPTGGTHTVVVWAIGSTGAASPPVTYTFLVGGPAPTPDAPLVSSTDYPADGKLHGSVGEGGEFTLRTQGPVAADAFRYQLDTDAAPTEVPAGTGTATITLTPVRSGQLTLTVWAKATASGVLSAPVKYVFVVGAPAGPRDYFYDAAGQLVGVVNNAGEAAAYRYDAAGNLTRTDRYNAATASVFALVPARGPVGSTVEISGTGFDITAGNNQVTFDGIAAQVTAASANRLTVVVPADAGAGHVEVTANGRSATSPTPFSVTAATSAPTIAGLSADRANPGDRIVISGTGFDPDPIRNVVLVHQTTARVLQAGPRGLTVEVPAAANSGKITVRTPGGQTSSATDVLIAPRGFRIDDLVYGGRIQLGTPSEVAISAGKAALVLVDGEVGERLHLDLENNTIPVRSAMWMFTPHGGDFARRTMGDPLDLFAGSTLRQDIPVFGHNGTYTIVVAPDDDAAGSVRITASHDLTGDRLTRDGTGVPFTIDQSEETAELPFTATEGEWLSLGLTDLSMPQQVYNVAVVRPDGGRHIWRASLTEYVPTMVFQAEETGTHKVTVTFGPGELGFGKVWLSSALEADQLLVDGPSVPFQINRPGQSVRLPFTGVANQNLRFSSTENTLRENGRPGYPTGILVEPDGNQVELRTGTQETRQVPVRMSGEHNLFMTGWEAVGRARAWLSTAVEAGPLPVNALTQVTVDRPGREVWYDYDGVTGEPLRILSPTKSLPGTFRLRLYRPSDGRQVASTLDGRFDVPALPETGRYRLYVEPIFATTGTVTLAVSKPVDAGVIALDGPVVTQAVPIPGQTLVARFTGQAGQRLSLGYTSPDIPFARARVTKPDGTTLDTTAAFGLPYGFDLTTLPVDGEYRIQLEPITQDGLPATGELSLVFSGEVDGGLAEIGGSARTMTIDRLAQNGKVTFAGTAGDRLRLTVTRGLPDNRGAYYKLIAPSGVVEVSRRFMFSDQFNLPAPLAATGTYTLVFDPDGNLTGTIAVAISRQPTAAAATTGQRLEPGPAPATAVCPRSEPDPPTAKFAPAPSGSDQPEADEPPADIAAATPCEETDGWAPDKLNLNGRDWTTRYDPAPVRDRPLEFAVGYTGVVGEVRSTSGKPLADVPVSVGDRRVTTDAKGKFALTGIPDGRVVLRVDGRTNATGRTFAAFDIGVDVEAGRMLVLPHTVFLPEIDPKSVVRVPSPTTEETVLTTDAIPGLEVHLPKGTVVRDADGEVATELSLTPIPIDRAPFPLPPTKVPVYFTVQPGGGYLFPEGATIIYPNYTKEPPGTRTQFWNYDPDRQGWHIYGYGTVSRDGKQIVPDKDVKFYRLTGAMTAVPGMNPAARAPRPNGTRVGDPVDPATGLLVDEATDLVIDDIMPIEITRTYQQGDTDIRAFGVGTSFNYGHFPWSPGQIGNFDFQQFDLVQPDGSKVHYTRTSPGRDFAGAVFAADPTPTEFDRSVVRWVDSGWELTLRDGTVMTIGEEAPIQEIRDKFGNATTITRATAPPGFDGKVRANGPITQITSPSGKWVRFTYDEANPPKVTAIEDNIGRRVSYTYDATGHLTTVTDVRGGVTRYGWDAEGRLETITDPRDTRYLLNEYDDKGRVLRQTAADGGITAFEYIESGEAIVETRMTDPRGHVRRFTFNPSGSVLTDTKAYGTSLAQTTTYEYEAGGVRRKATVDPLNRRTTYLYDTHGFVREMTLLAGTAEARTEKWEYNGPHNELTRHTDSYGKQTVYDLDDRGAVESVTDPANRVTNYETDDRGLVTRVTDPVGKSTSVTYAGADAITTTDPLGGVSRAAYDALGRPVVETDPRRATTATEWTAAGDIAAVTDPLGRTIAYEYNANGYRTKVTDPRGGQTRFDYDEMDRPERVTDPLGADETIEYDLNGNLVMHTSRRGVVTEHDQDELDRREESRFGTESTVTYSYDDAGRVTGIDDSVAGTLTRTYDGLDRVRSETTPHGAVSYTYGTTVRDRTMTVSGQPVTRHVYDASGLLARVERGGAVVTEVARNARGLPERVGAPGDTGVSQTYAYDDAGQVTSLTYQDGTSGLGQLSYTYDAAGLPVRTDGEHSRTVLPEPFGSATYDAANRVRTVGATRIDHDADGNLTDDGTASYGWNAKGQLKSLSGQGIEARFTYGPDGNRWARTVAGATTSYLYDGVNPLRETDGGRAVTLTTTGEVDGFQLRHTADGDYRMLTDVLGSTTGVIGEDTGSVGTYAYEPFGRTYVAGDVAGNPYRFTGREDDGTGLYFYRARYYSPTLHRFVSEDPLGFAGGANLYSYVDNLPTALVDPLGLKPSNTGNYANQTLGPGPYAKEGVGLVNGNINAPGVRDLINDAGNKYGCHTCGAASSGNKSGNWIPDHQPPTALVPPGTPQTAYPHCSGCARSQGGMVRQLAR</sequence>
<evidence type="ECO:0000259" key="8">
    <source>
        <dbReference type="Pfam" id="PF24517"/>
    </source>
</evidence>
<comment type="caution">
    <text evidence="10">The sequence shown here is derived from an EMBL/GenBank/DDBJ whole genome shotgun (WGS) entry which is preliminary data.</text>
</comment>
<dbReference type="InterPro" id="IPR028994">
    <property type="entry name" value="Integrin_alpha_N"/>
</dbReference>
<dbReference type="InterPro" id="IPR014756">
    <property type="entry name" value="Ig_E-set"/>
</dbReference>
<gene>
    <name evidence="10" type="ORF">ACFPCV_10630</name>
</gene>
<reference evidence="11" key="1">
    <citation type="journal article" date="2019" name="Int. J. Syst. Evol. Microbiol.">
        <title>The Global Catalogue of Microorganisms (GCM) 10K type strain sequencing project: providing services to taxonomists for standard genome sequencing and annotation.</title>
        <authorList>
            <consortium name="The Broad Institute Genomics Platform"/>
            <consortium name="The Broad Institute Genome Sequencing Center for Infectious Disease"/>
            <person name="Wu L."/>
            <person name="Ma J."/>
        </authorList>
    </citation>
    <scope>NUCLEOTIDE SEQUENCE [LARGE SCALE GENOMIC DNA]</scope>
    <source>
        <strain evidence="11">ZS-22-S1</strain>
    </source>
</reference>
<feature type="domain" description="Teneurin-like YD-shell" evidence="9">
    <location>
        <begin position="3512"/>
        <end position="3751"/>
    </location>
</feature>
<dbReference type="InterPro" id="IPR022385">
    <property type="entry name" value="Rhs_assc_core"/>
</dbReference>
<dbReference type="SUPFAM" id="SSF69318">
    <property type="entry name" value="Integrin alpha N-terminal domain"/>
    <property type="match status" value="1"/>
</dbReference>
<dbReference type="InterPro" id="IPR002909">
    <property type="entry name" value="IPT_dom"/>
</dbReference>
<evidence type="ECO:0000256" key="2">
    <source>
        <dbReference type="ARBA" id="ARBA00022525"/>
    </source>
</evidence>
<feature type="region of interest" description="Disordered" evidence="5">
    <location>
        <begin position="1235"/>
        <end position="1271"/>
    </location>
</feature>